<name>A0A6A6SIR5_9PLEO</name>
<dbReference type="EMBL" id="MU004586">
    <property type="protein sequence ID" value="KAF2647755.1"/>
    <property type="molecule type" value="Genomic_DNA"/>
</dbReference>
<reference evidence="1" key="1">
    <citation type="journal article" date="2020" name="Stud. Mycol.">
        <title>101 Dothideomycetes genomes: a test case for predicting lifestyles and emergence of pathogens.</title>
        <authorList>
            <person name="Haridas S."/>
            <person name="Albert R."/>
            <person name="Binder M."/>
            <person name="Bloem J."/>
            <person name="Labutti K."/>
            <person name="Salamov A."/>
            <person name="Andreopoulos B."/>
            <person name="Baker S."/>
            <person name="Barry K."/>
            <person name="Bills G."/>
            <person name="Bluhm B."/>
            <person name="Cannon C."/>
            <person name="Castanera R."/>
            <person name="Culley D."/>
            <person name="Daum C."/>
            <person name="Ezra D."/>
            <person name="Gonzalez J."/>
            <person name="Henrissat B."/>
            <person name="Kuo A."/>
            <person name="Liang C."/>
            <person name="Lipzen A."/>
            <person name="Lutzoni F."/>
            <person name="Magnuson J."/>
            <person name="Mondo S."/>
            <person name="Nolan M."/>
            <person name="Ohm R."/>
            <person name="Pangilinan J."/>
            <person name="Park H.-J."/>
            <person name="Ramirez L."/>
            <person name="Alfaro M."/>
            <person name="Sun H."/>
            <person name="Tritt A."/>
            <person name="Yoshinaga Y."/>
            <person name="Zwiers L.-H."/>
            <person name="Turgeon B."/>
            <person name="Goodwin S."/>
            <person name="Spatafora J."/>
            <person name="Crous P."/>
            <person name="Grigoriev I."/>
        </authorList>
    </citation>
    <scope>NUCLEOTIDE SEQUENCE</scope>
    <source>
        <strain evidence="1">CBS 122681</strain>
    </source>
</reference>
<dbReference type="OrthoDB" id="5421195at2759"/>
<dbReference type="Pfam" id="PF12520">
    <property type="entry name" value="DUF3723"/>
    <property type="match status" value="1"/>
</dbReference>
<dbReference type="AlphaFoldDB" id="A0A6A6SIR5"/>
<organism evidence="1 2">
    <name type="scientific">Lophiostoma macrostomum CBS 122681</name>
    <dbReference type="NCBI Taxonomy" id="1314788"/>
    <lineage>
        <taxon>Eukaryota</taxon>
        <taxon>Fungi</taxon>
        <taxon>Dikarya</taxon>
        <taxon>Ascomycota</taxon>
        <taxon>Pezizomycotina</taxon>
        <taxon>Dothideomycetes</taxon>
        <taxon>Pleosporomycetidae</taxon>
        <taxon>Pleosporales</taxon>
        <taxon>Lophiostomataceae</taxon>
        <taxon>Lophiostoma</taxon>
    </lineage>
</organism>
<proteinExistence type="predicted"/>
<evidence type="ECO:0000313" key="2">
    <source>
        <dbReference type="Proteomes" id="UP000799324"/>
    </source>
</evidence>
<dbReference type="InterPro" id="IPR022198">
    <property type="entry name" value="DUF3723"/>
</dbReference>
<keyword evidence="2" id="KW-1185">Reference proteome</keyword>
<gene>
    <name evidence="1" type="ORF">K491DRAFT_614063</name>
</gene>
<evidence type="ECO:0000313" key="1">
    <source>
        <dbReference type="EMBL" id="KAF2647755.1"/>
    </source>
</evidence>
<protein>
    <submittedName>
        <fullName evidence="1">Uncharacterized protein</fullName>
    </submittedName>
</protein>
<accession>A0A6A6SIR5</accession>
<sequence length="492" mass="56296">MSRRRFVEQERRLAEELSTKFRGTASVDIAVLDFPFKKLRDEDEKNTERLEKLFKKQKGCRDWDIFNHIPALIQPDQLDAALERSNISSEALLEARDGHLQLDFPAGFLLSCLRGQHRALAAKASRGITRWTVDLYDSGMLHLRTCTTLIEEYSCEKKPDDGEIYSKIREYQGYGGGGNPYFESRWWALLHGISSHKSDNMKQIIRNPDFRAAFDIQLDVPGLGGGMSLGSTHKVFGMKCHELMLSYLDDNIRGFWTKIFRGDRQAMLKVSRADVKALELKAPGACRSDRISLHGQLREGKIFGAFTEREREAMWPDILSETTDRLIPSLSSFFADVHYLKGPADCVKALVELWPDETVPSALERIFSDANQETDRCIIQQSESTFISIPGNRSDRLELGVLQIWIGAMRDYLEMLPEKEDDSLVAKPRSQPNERIGYEFASLAYRLGFESEEIRYQIQRSPDEEIARKTLLKARDPTRYKYDDADVANFVG</sequence>
<dbReference type="Proteomes" id="UP000799324">
    <property type="component" value="Unassembled WGS sequence"/>
</dbReference>